<dbReference type="PROSITE" id="PS50011">
    <property type="entry name" value="PROTEIN_KINASE_DOM"/>
    <property type="match status" value="1"/>
</dbReference>
<dbReference type="InterPro" id="IPR000719">
    <property type="entry name" value="Prot_kinase_dom"/>
</dbReference>
<keyword evidence="5" id="KW-0723">Serine/threonine-protein kinase</keyword>
<proteinExistence type="inferred from homology"/>
<accession>A0AAZ3Q881</accession>
<keyword evidence="9" id="KW-0418">Kinase</keyword>
<evidence type="ECO:0000256" key="3">
    <source>
        <dbReference type="ARBA" id="ARBA00012513"/>
    </source>
</evidence>
<dbReference type="GO" id="GO:0005524">
    <property type="term" value="F:ATP binding"/>
    <property type="evidence" value="ECO:0007669"/>
    <property type="project" value="UniProtKB-KW"/>
</dbReference>
<reference evidence="15" key="3">
    <citation type="submission" date="2025-09" db="UniProtKB">
        <authorList>
            <consortium name="Ensembl"/>
        </authorList>
    </citation>
    <scope>IDENTIFICATION</scope>
</reference>
<evidence type="ECO:0000256" key="7">
    <source>
        <dbReference type="ARBA" id="ARBA00022679"/>
    </source>
</evidence>
<dbReference type="GO" id="GO:0005829">
    <property type="term" value="C:cytosol"/>
    <property type="evidence" value="ECO:0007669"/>
    <property type="project" value="TreeGrafter"/>
</dbReference>
<dbReference type="Ensembl" id="ENSOTST00005142316.1">
    <property type="protein sequence ID" value="ENSOTSP00005124199.1"/>
    <property type="gene ID" value="ENSOTSG00005031729.2"/>
</dbReference>
<sequence length="461" mass="51210">SRNDLQTSGSGATAVVQAAYCEPRKERVAIKRINLEKCQTSMDELLKEIQAMSQCHHPNIVSYYTSFVVKDELWLVMRLLSGGSVLDIIKHIISRGEHKSGVLDESSIATILKEVLEGLEYLHKNGQIHRDLKAGNILLGDDGSVQIADFGVSAFLAAGGDMTRTKVRKTFVGTPCWMAPEVMEQVRGYDYKADIWSFGITAIELATGAAPYHKYPPMKVLMLTLQNDPPCLETGIQDKEMVKKYGKSFRKMISLCLQKEPEKRPTAAELLKHKFFTKAKNNEYLEEKLLQKGPSIGDRSKRVRRVPGSSGRLHKTEDGEWEWSDDELDMESEEGQAAVAALRVRLPYPSLLRPGGAGQDKDKPDEATLIQGDVPAQDPAAASTTKVPISLVLRLRNLKKELNDIRFEFIVSGRDVAANLQKIVDDPLNNKNVTFKLASGIDESEIPDDVKLMGFAQLSIS</sequence>
<dbReference type="Pfam" id="PF00069">
    <property type="entry name" value="Pkinase"/>
    <property type="match status" value="1"/>
</dbReference>
<keyword evidence="16" id="KW-1185">Reference proteome</keyword>
<keyword evidence="4" id="KW-0963">Cytoplasm</keyword>
<dbReference type="AlphaFoldDB" id="A0AAZ3Q881"/>
<organism evidence="15 16">
    <name type="scientific">Oncorhynchus tshawytscha</name>
    <name type="common">Chinook salmon</name>
    <name type="synonym">Salmo tshawytscha</name>
    <dbReference type="NCBI Taxonomy" id="74940"/>
    <lineage>
        <taxon>Eukaryota</taxon>
        <taxon>Metazoa</taxon>
        <taxon>Chordata</taxon>
        <taxon>Craniata</taxon>
        <taxon>Vertebrata</taxon>
        <taxon>Euteleostomi</taxon>
        <taxon>Actinopterygii</taxon>
        <taxon>Neopterygii</taxon>
        <taxon>Teleostei</taxon>
        <taxon>Protacanthopterygii</taxon>
        <taxon>Salmoniformes</taxon>
        <taxon>Salmonidae</taxon>
        <taxon>Salmoninae</taxon>
        <taxon>Oncorhynchus</taxon>
    </lineage>
</organism>
<dbReference type="Gene3D" id="3.10.20.90">
    <property type="entry name" value="Phosphatidylinositol 3-kinase Catalytic Subunit, Chain A, domain 1"/>
    <property type="match status" value="1"/>
</dbReference>
<feature type="domain" description="Protein kinase" evidence="14">
    <location>
        <begin position="2"/>
        <end position="276"/>
    </location>
</feature>
<evidence type="ECO:0000256" key="10">
    <source>
        <dbReference type="ARBA" id="ARBA00022840"/>
    </source>
</evidence>
<dbReference type="Gene3D" id="1.10.510.10">
    <property type="entry name" value="Transferase(Phosphotransferase) domain 1"/>
    <property type="match status" value="1"/>
</dbReference>
<dbReference type="PANTHER" id="PTHR48012:SF33">
    <property type="entry name" value="NON-SPECIFIC SERINE_THREONINE PROTEIN KINASE"/>
    <property type="match status" value="1"/>
</dbReference>
<evidence type="ECO:0000256" key="1">
    <source>
        <dbReference type="ARBA" id="ARBA00004496"/>
    </source>
</evidence>
<keyword evidence="8" id="KW-0547">Nucleotide-binding</keyword>
<dbReference type="FunFam" id="3.30.200.20:FF:000114">
    <property type="entry name" value="serine/threonine-protein kinase OSR1 isoform X1"/>
    <property type="match status" value="1"/>
</dbReference>
<reference evidence="15" key="2">
    <citation type="submission" date="2025-08" db="UniProtKB">
        <authorList>
            <consortium name="Ensembl"/>
        </authorList>
    </citation>
    <scope>IDENTIFICATION</scope>
</reference>
<dbReference type="EC" id="2.7.11.1" evidence="3"/>
<dbReference type="CDD" id="cd06610">
    <property type="entry name" value="STKc_OSR1_SPAK"/>
    <property type="match status" value="1"/>
</dbReference>
<dbReference type="Proteomes" id="UP000694402">
    <property type="component" value="Unassembled WGS sequence"/>
</dbReference>
<dbReference type="GeneTree" id="ENSGT00940000154621"/>
<evidence type="ECO:0000313" key="15">
    <source>
        <dbReference type="Ensembl" id="ENSOTSP00005124199.1"/>
    </source>
</evidence>
<evidence type="ECO:0000256" key="4">
    <source>
        <dbReference type="ARBA" id="ARBA00022490"/>
    </source>
</evidence>
<reference evidence="16" key="1">
    <citation type="journal article" date="2018" name="PLoS ONE">
        <title>Chinook salmon (Oncorhynchus tshawytscha) genome and transcriptome.</title>
        <authorList>
            <person name="Christensen K.A."/>
            <person name="Leong J.S."/>
            <person name="Sakhrani D."/>
            <person name="Biagi C.A."/>
            <person name="Minkley D.R."/>
            <person name="Withler R.E."/>
            <person name="Rondeau E.B."/>
            <person name="Koop B.F."/>
            <person name="Devlin R.H."/>
        </authorList>
    </citation>
    <scope>NUCLEOTIDE SEQUENCE [LARGE SCALE GENOMIC DNA]</scope>
</reference>
<dbReference type="SUPFAM" id="SSF56112">
    <property type="entry name" value="Protein kinase-like (PK-like)"/>
    <property type="match status" value="1"/>
</dbReference>
<dbReference type="GO" id="GO:0010820">
    <property type="term" value="P:positive regulation of T cell chemotaxis"/>
    <property type="evidence" value="ECO:0007669"/>
    <property type="project" value="TreeGrafter"/>
</dbReference>
<dbReference type="GO" id="GO:0004674">
    <property type="term" value="F:protein serine/threonine kinase activity"/>
    <property type="evidence" value="ECO:0007669"/>
    <property type="project" value="UniProtKB-KW"/>
</dbReference>
<evidence type="ECO:0000259" key="14">
    <source>
        <dbReference type="PROSITE" id="PS50011"/>
    </source>
</evidence>
<evidence type="ECO:0000256" key="5">
    <source>
        <dbReference type="ARBA" id="ARBA00022527"/>
    </source>
</evidence>
<comment type="catalytic activity">
    <reaction evidence="12">
        <text>L-seryl-[protein] + ATP = O-phospho-L-seryl-[protein] + ADP + H(+)</text>
        <dbReference type="Rhea" id="RHEA:17989"/>
        <dbReference type="Rhea" id="RHEA-COMP:9863"/>
        <dbReference type="Rhea" id="RHEA-COMP:11604"/>
        <dbReference type="ChEBI" id="CHEBI:15378"/>
        <dbReference type="ChEBI" id="CHEBI:29999"/>
        <dbReference type="ChEBI" id="CHEBI:30616"/>
        <dbReference type="ChEBI" id="CHEBI:83421"/>
        <dbReference type="ChEBI" id="CHEBI:456216"/>
        <dbReference type="EC" id="2.7.11.1"/>
    </reaction>
</comment>
<dbReference type="PANTHER" id="PTHR48012">
    <property type="entry name" value="STERILE20-LIKE KINASE, ISOFORM B-RELATED"/>
    <property type="match status" value="1"/>
</dbReference>
<evidence type="ECO:0000313" key="16">
    <source>
        <dbReference type="Proteomes" id="UP000694402"/>
    </source>
</evidence>
<keyword evidence="10" id="KW-0067">ATP-binding</keyword>
<comment type="catalytic activity">
    <reaction evidence="11">
        <text>L-threonyl-[protein] + ATP = O-phospho-L-threonyl-[protein] + ADP + H(+)</text>
        <dbReference type="Rhea" id="RHEA:46608"/>
        <dbReference type="Rhea" id="RHEA-COMP:11060"/>
        <dbReference type="Rhea" id="RHEA-COMP:11605"/>
        <dbReference type="ChEBI" id="CHEBI:15378"/>
        <dbReference type="ChEBI" id="CHEBI:30013"/>
        <dbReference type="ChEBI" id="CHEBI:30616"/>
        <dbReference type="ChEBI" id="CHEBI:61977"/>
        <dbReference type="ChEBI" id="CHEBI:456216"/>
        <dbReference type="EC" id="2.7.11.1"/>
    </reaction>
</comment>
<keyword evidence="6" id="KW-0597">Phosphoprotein</keyword>
<evidence type="ECO:0000256" key="13">
    <source>
        <dbReference type="SAM" id="MobiDB-lite"/>
    </source>
</evidence>
<evidence type="ECO:0000256" key="2">
    <source>
        <dbReference type="ARBA" id="ARBA00008874"/>
    </source>
</evidence>
<evidence type="ECO:0000256" key="8">
    <source>
        <dbReference type="ARBA" id="ARBA00022741"/>
    </source>
</evidence>
<dbReference type="InterPro" id="IPR011009">
    <property type="entry name" value="Kinase-like_dom_sf"/>
</dbReference>
<evidence type="ECO:0000256" key="12">
    <source>
        <dbReference type="ARBA" id="ARBA00048679"/>
    </source>
</evidence>
<dbReference type="SMART" id="SM00220">
    <property type="entry name" value="S_TKc"/>
    <property type="match status" value="1"/>
</dbReference>
<evidence type="ECO:0000256" key="11">
    <source>
        <dbReference type="ARBA" id="ARBA00047899"/>
    </source>
</evidence>
<dbReference type="FunFam" id="1.10.510.10:FF:000068">
    <property type="entry name" value="STE20/SPS1-related proline-alanine-rich protein kinase"/>
    <property type="match status" value="1"/>
</dbReference>
<keyword evidence="7" id="KW-0808">Transferase</keyword>
<feature type="region of interest" description="Disordered" evidence="13">
    <location>
        <begin position="298"/>
        <end position="319"/>
    </location>
</feature>
<evidence type="ECO:0000256" key="6">
    <source>
        <dbReference type="ARBA" id="ARBA00022553"/>
    </source>
</evidence>
<dbReference type="GO" id="GO:0035556">
    <property type="term" value="P:intracellular signal transduction"/>
    <property type="evidence" value="ECO:0007669"/>
    <property type="project" value="TreeGrafter"/>
</dbReference>
<name>A0AAZ3Q881_ONCTS</name>
<dbReference type="InterPro" id="IPR050629">
    <property type="entry name" value="STE20/SPS1-PAK"/>
</dbReference>
<comment type="similarity">
    <text evidence="2">Belongs to the protein kinase superfamily. STE Ser/Thr protein kinase family. STE20 subfamily.</text>
</comment>
<protein>
    <recommendedName>
        <fullName evidence="3">non-specific serine/threonine protein kinase</fullName>
        <ecNumber evidence="3">2.7.11.1</ecNumber>
    </recommendedName>
</protein>
<evidence type="ECO:0000256" key="9">
    <source>
        <dbReference type="ARBA" id="ARBA00022777"/>
    </source>
</evidence>
<gene>
    <name evidence="15" type="primary">LOC112259673</name>
</gene>
<dbReference type="Gene3D" id="3.30.200.20">
    <property type="entry name" value="Phosphorylase Kinase, domain 1"/>
    <property type="match status" value="1"/>
</dbReference>
<comment type="subcellular location">
    <subcellularLocation>
        <location evidence="1">Cytoplasm</location>
    </subcellularLocation>
</comment>